<evidence type="ECO:0000259" key="1">
    <source>
        <dbReference type="PROSITE" id="PS51332"/>
    </source>
</evidence>
<dbReference type="Pfam" id="PF02310">
    <property type="entry name" value="B12-binding"/>
    <property type="match status" value="1"/>
</dbReference>
<comment type="caution">
    <text evidence="2">The sequence shown here is derived from an EMBL/GenBank/DDBJ whole genome shotgun (WGS) entry which is preliminary data.</text>
</comment>
<name>A0A5M6I5H9_9HYPH</name>
<dbReference type="InterPro" id="IPR006158">
    <property type="entry name" value="Cobalamin-bd"/>
</dbReference>
<gene>
    <name evidence="2" type="ORF">F1193_02265</name>
</gene>
<dbReference type="AlphaFoldDB" id="A0A5M6I5H9"/>
<protein>
    <submittedName>
        <fullName evidence="2">Cobalamin B12-binding domain-containing protein</fullName>
    </submittedName>
</protein>
<dbReference type="InterPro" id="IPR036724">
    <property type="entry name" value="Cobalamin-bd_sf"/>
</dbReference>
<feature type="domain" description="B12-binding" evidence="1">
    <location>
        <begin position="211"/>
        <end position="348"/>
    </location>
</feature>
<dbReference type="CDD" id="cd02065">
    <property type="entry name" value="B12-binding_like"/>
    <property type="match status" value="1"/>
</dbReference>
<accession>A0A5M6I5H9</accession>
<dbReference type="EMBL" id="VWPL01000003">
    <property type="protein sequence ID" value="KAA5603075.1"/>
    <property type="molecule type" value="Genomic_DNA"/>
</dbReference>
<dbReference type="GO" id="GO:0031419">
    <property type="term" value="F:cobalamin binding"/>
    <property type="evidence" value="ECO:0007669"/>
    <property type="project" value="InterPro"/>
</dbReference>
<proteinExistence type="predicted"/>
<keyword evidence="3" id="KW-1185">Reference proteome</keyword>
<dbReference type="GO" id="GO:0046872">
    <property type="term" value="F:metal ion binding"/>
    <property type="evidence" value="ECO:0007669"/>
    <property type="project" value="InterPro"/>
</dbReference>
<dbReference type="Proteomes" id="UP000323886">
    <property type="component" value="Unassembled WGS sequence"/>
</dbReference>
<dbReference type="PROSITE" id="PS51332">
    <property type="entry name" value="B12_BINDING"/>
    <property type="match status" value="1"/>
</dbReference>
<dbReference type="OrthoDB" id="5498228at2"/>
<organism evidence="2 3">
    <name type="scientific">Blastochloris sulfoviridis</name>
    <dbReference type="NCBI Taxonomy" id="50712"/>
    <lineage>
        <taxon>Bacteria</taxon>
        <taxon>Pseudomonadati</taxon>
        <taxon>Pseudomonadota</taxon>
        <taxon>Alphaproteobacteria</taxon>
        <taxon>Hyphomicrobiales</taxon>
        <taxon>Blastochloridaceae</taxon>
        <taxon>Blastochloris</taxon>
    </lineage>
</organism>
<evidence type="ECO:0000313" key="3">
    <source>
        <dbReference type="Proteomes" id="UP000323886"/>
    </source>
</evidence>
<sequence>MLPGNVLKWPEKRVESPAAPAAPALTVSKNTPHVYRGKLRETPMAGVMPLAETRDGLPNDETEGAAVPFAQTGGPHLETAQLVETAQLARTIEGEIIPRLMLVHRMEPASVALSLVDRLALGSAEVGEFAQLVMSHDIAAACGYIEALRTQGLSLETLFLDLLAPTARLLEEMWQADLCDSTDVTVGLCHLQQLLREYSPAFETEVESHTHGRRVLWASLPDTPCCTFGMQNAFGLRMAEEFFRRAGWDVWGGSPGSVDELVAIVRREWFDLVGLTVNTDTSPEQVAAIIRAVRRASCNHAVGIMVSGSAFADHPERVTQVGADAMAVDGRQAILQAQSLLGLMARRC</sequence>
<dbReference type="SUPFAM" id="SSF52242">
    <property type="entry name" value="Cobalamin (vitamin B12)-binding domain"/>
    <property type="match status" value="1"/>
</dbReference>
<evidence type="ECO:0000313" key="2">
    <source>
        <dbReference type="EMBL" id="KAA5603075.1"/>
    </source>
</evidence>
<dbReference type="Gene3D" id="3.40.50.280">
    <property type="entry name" value="Cobalamin-binding domain"/>
    <property type="match status" value="1"/>
</dbReference>
<reference evidence="2 3" key="1">
    <citation type="submission" date="2019-09" db="EMBL/GenBank/DDBJ databases">
        <title>Draft Whole-Genome sequence of Blastochloris sulfoviridis DSM 729.</title>
        <authorList>
            <person name="Meyer T.E."/>
            <person name="Kyndt J.A."/>
        </authorList>
    </citation>
    <scope>NUCLEOTIDE SEQUENCE [LARGE SCALE GENOMIC DNA]</scope>
    <source>
        <strain evidence="2 3">DSM 729</strain>
    </source>
</reference>